<feature type="compositionally biased region" description="Gly residues" evidence="1">
    <location>
        <begin position="1"/>
        <end position="14"/>
    </location>
</feature>
<feature type="region of interest" description="Disordered" evidence="1">
    <location>
        <begin position="1"/>
        <end position="26"/>
    </location>
</feature>
<comment type="caution">
    <text evidence="3">The sequence shown here is derived from an EMBL/GenBank/DDBJ whole genome shotgun (WGS) entry which is preliminary data.</text>
</comment>
<keyword evidence="4" id="KW-1185">Reference proteome</keyword>
<feature type="domain" description="SHOCT" evidence="2">
    <location>
        <begin position="37"/>
        <end position="63"/>
    </location>
</feature>
<dbReference type="EMBL" id="VFOX01000002">
    <property type="protein sequence ID" value="TQL82626.1"/>
    <property type="molecule type" value="Genomic_DNA"/>
</dbReference>
<evidence type="ECO:0000313" key="4">
    <source>
        <dbReference type="Proteomes" id="UP000317209"/>
    </source>
</evidence>
<protein>
    <submittedName>
        <fullName evidence="3">Putative oligomerization/nucleic acid binding protein</fullName>
    </submittedName>
</protein>
<evidence type="ECO:0000313" key="3">
    <source>
        <dbReference type="EMBL" id="TQL82626.1"/>
    </source>
</evidence>
<accession>A0A543BCV9</accession>
<gene>
    <name evidence="3" type="ORF">FB560_4122</name>
</gene>
<organism evidence="3 4">
    <name type="scientific">Microbacterium saperdae</name>
    <dbReference type="NCBI Taxonomy" id="69368"/>
    <lineage>
        <taxon>Bacteria</taxon>
        <taxon>Bacillati</taxon>
        <taxon>Actinomycetota</taxon>
        <taxon>Actinomycetes</taxon>
        <taxon>Micrococcales</taxon>
        <taxon>Microbacteriaceae</taxon>
        <taxon>Microbacterium</taxon>
    </lineage>
</organism>
<evidence type="ECO:0000259" key="2">
    <source>
        <dbReference type="Pfam" id="PF09851"/>
    </source>
</evidence>
<dbReference type="InterPro" id="IPR018649">
    <property type="entry name" value="SHOCT"/>
</dbReference>
<name>A0A543BCV9_9MICO</name>
<dbReference type="AlphaFoldDB" id="A0A543BCV9"/>
<proteinExistence type="predicted"/>
<reference evidence="3 4" key="1">
    <citation type="submission" date="2019-06" db="EMBL/GenBank/DDBJ databases">
        <title>Sequencing the genomes of 1000 actinobacteria strains.</title>
        <authorList>
            <person name="Klenk H.-P."/>
        </authorList>
    </citation>
    <scope>NUCLEOTIDE SEQUENCE [LARGE SCALE GENOMIC DNA]</scope>
    <source>
        <strain evidence="3 4">DSM 20169</strain>
    </source>
</reference>
<sequence>MGGAGRRAGGGIGCPGPARRACEGGSPAVDTQQLIGQLQQLGQLRDAGVLTEAEFTTQKQRLLGS</sequence>
<evidence type="ECO:0000256" key="1">
    <source>
        <dbReference type="SAM" id="MobiDB-lite"/>
    </source>
</evidence>
<dbReference type="Proteomes" id="UP000317209">
    <property type="component" value="Unassembled WGS sequence"/>
</dbReference>
<dbReference type="RefSeq" id="WP_229673039.1">
    <property type="nucleotide sequence ID" value="NZ_VFOX01000002.1"/>
</dbReference>
<dbReference type="Pfam" id="PF09851">
    <property type="entry name" value="SHOCT"/>
    <property type="match status" value="1"/>
</dbReference>